<reference evidence="2" key="1">
    <citation type="submission" date="2022-11" db="EMBL/GenBank/DDBJ databases">
        <title>Minimal conservation of predation-associated metabolite biosynthetic gene clusters underscores biosynthetic potential of Myxococcota including descriptions for ten novel species: Archangium lansinium sp. nov., Myxococcus landrumus sp. nov., Nannocystis bai.</title>
        <authorList>
            <person name="Ahearne A."/>
            <person name="Stevens C."/>
            <person name="Phillips K."/>
        </authorList>
    </citation>
    <scope>NUCLEOTIDE SEQUENCE</scope>
    <source>
        <strain evidence="2">Na p29</strain>
    </source>
</reference>
<organism evidence="2 3">
    <name type="scientific">Nannocystis pusilla</name>
    <dbReference type="NCBI Taxonomy" id="889268"/>
    <lineage>
        <taxon>Bacteria</taxon>
        <taxon>Pseudomonadati</taxon>
        <taxon>Myxococcota</taxon>
        <taxon>Polyangia</taxon>
        <taxon>Nannocystales</taxon>
        <taxon>Nannocystaceae</taxon>
        <taxon>Nannocystis</taxon>
    </lineage>
</organism>
<dbReference type="Proteomes" id="UP001150924">
    <property type="component" value="Unassembled WGS sequence"/>
</dbReference>
<dbReference type="RefSeq" id="WP_267766186.1">
    <property type="nucleotide sequence ID" value="NZ_JAPNKE010000002.1"/>
</dbReference>
<sequence>MRSGSISAARTPGTAASGFRSGTRATSNTAATSPPSTRCTNPPAGSRTAFSASCVAVAGRYFPPVSGTSTAPAS</sequence>
<proteinExistence type="predicted"/>
<evidence type="ECO:0000313" key="3">
    <source>
        <dbReference type="Proteomes" id="UP001150924"/>
    </source>
</evidence>
<dbReference type="AlphaFoldDB" id="A0A9X3EIA0"/>
<evidence type="ECO:0000256" key="1">
    <source>
        <dbReference type="SAM" id="MobiDB-lite"/>
    </source>
</evidence>
<accession>A0A9X3EIA0</accession>
<name>A0A9X3EIA0_9BACT</name>
<evidence type="ECO:0000313" key="2">
    <source>
        <dbReference type="EMBL" id="MCY1004624.1"/>
    </source>
</evidence>
<gene>
    <name evidence="2" type="ORF">OV079_03365</name>
</gene>
<feature type="region of interest" description="Disordered" evidence="1">
    <location>
        <begin position="1"/>
        <end position="47"/>
    </location>
</feature>
<protein>
    <submittedName>
        <fullName evidence="2">Uncharacterized protein</fullName>
    </submittedName>
</protein>
<dbReference type="EMBL" id="JAPNKE010000002">
    <property type="protein sequence ID" value="MCY1004624.1"/>
    <property type="molecule type" value="Genomic_DNA"/>
</dbReference>
<comment type="caution">
    <text evidence="2">The sequence shown here is derived from an EMBL/GenBank/DDBJ whole genome shotgun (WGS) entry which is preliminary data.</text>
</comment>
<keyword evidence="3" id="KW-1185">Reference proteome</keyword>
<feature type="compositionally biased region" description="Low complexity" evidence="1">
    <location>
        <begin position="20"/>
        <end position="38"/>
    </location>
</feature>